<evidence type="ECO:0000256" key="1">
    <source>
        <dbReference type="ARBA" id="ARBA00022692"/>
    </source>
</evidence>
<name>A0A3M2I2Q5_9GAMM</name>
<feature type="transmembrane region" description="Helical" evidence="4">
    <location>
        <begin position="316"/>
        <end position="339"/>
    </location>
</feature>
<feature type="domain" description="Major facilitator superfamily (MFS) profile" evidence="5">
    <location>
        <begin position="1"/>
        <end position="372"/>
    </location>
</feature>
<dbReference type="AlphaFoldDB" id="A0A3M2I2Q5"/>
<feature type="transmembrane region" description="Helical" evidence="4">
    <location>
        <begin position="192"/>
        <end position="214"/>
    </location>
</feature>
<dbReference type="InterPro" id="IPR020846">
    <property type="entry name" value="MFS_dom"/>
</dbReference>
<keyword evidence="1 4" id="KW-0812">Transmembrane</keyword>
<dbReference type="Pfam" id="PF07690">
    <property type="entry name" value="MFS_1"/>
    <property type="match status" value="1"/>
</dbReference>
<keyword evidence="3 4" id="KW-0472">Membrane</keyword>
<evidence type="ECO:0000313" key="7">
    <source>
        <dbReference type="Proteomes" id="UP000269774"/>
    </source>
</evidence>
<gene>
    <name evidence="6" type="ORF">EA797_06780</name>
</gene>
<proteinExistence type="predicted"/>
<evidence type="ECO:0000256" key="2">
    <source>
        <dbReference type="ARBA" id="ARBA00022989"/>
    </source>
</evidence>
<feature type="transmembrane region" description="Helical" evidence="4">
    <location>
        <begin position="283"/>
        <end position="304"/>
    </location>
</feature>
<dbReference type="InterPro" id="IPR011701">
    <property type="entry name" value="MFS"/>
</dbReference>
<evidence type="ECO:0000313" key="6">
    <source>
        <dbReference type="EMBL" id="RMH92777.1"/>
    </source>
</evidence>
<sequence>MLVLLVGLNLRPILASIGPLLDGIQAATGLGGGGAGALTTLPIAAMGLCALGGARLQASLGERRGVALGLALVALASALRWGAPSGTGLILTAALGGAGIALAQALVPAYIRSCHPQRANTLMGLYTTGIMGGAAVAATAAAPLAERFGWANGLAMWAVPAVLTLVGWWFMAQRPVATGPTSSHPLPLRSPVAWRLMIFFGVGTAAYTLVLAWLPPYYTSLGWSAADSGLLLGGISLAEVCAGLLLSAFIGRFKKRRLLVMGVLTVVLVGLLCLAFAPLTLAIPTAILLGVGIGGLFPLSLILAMDHVEHAAETGALLGFVQGGGYLIASLAPLTAGLLRDHLNSLANTWLMMAAGIVVLMGLGLRLTRSLSVETQHARA</sequence>
<dbReference type="PANTHER" id="PTHR23523">
    <property type="match status" value="1"/>
</dbReference>
<protein>
    <submittedName>
        <fullName evidence="6">MFS transporter</fullName>
    </submittedName>
</protein>
<feature type="transmembrane region" description="Helical" evidence="4">
    <location>
        <begin position="229"/>
        <end position="251"/>
    </location>
</feature>
<keyword evidence="7" id="KW-1185">Reference proteome</keyword>
<feature type="transmembrane region" description="Helical" evidence="4">
    <location>
        <begin position="89"/>
        <end position="111"/>
    </location>
</feature>
<evidence type="ECO:0000256" key="4">
    <source>
        <dbReference type="SAM" id="Phobius"/>
    </source>
</evidence>
<dbReference type="InterPro" id="IPR052524">
    <property type="entry name" value="MFS_Cyanate_Porter"/>
</dbReference>
<dbReference type="PROSITE" id="PS50850">
    <property type="entry name" value="MFS"/>
    <property type="match status" value="1"/>
</dbReference>
<reference evidence="6 7" key="1">
    <citation type="submission" date="2018-10" db="EMBL/GenBank/DDBJ databases">
        <title>Pseudomonas zhaodongensis NEAU-ST5-21(T) genome.</title>
        <authorList>
            <person name="Peng J."/>
            <person name="Liu Z.-P."/>
        </authorList>
    </citation>
    <scope>NUCLEOTIDE SEQUENCE [LARGE SCALE GENOMIC DNA]</scope>
    <source>
        <strain evidence="6 7">NEAU-ST5-21</strain>
    </source>
</reference>
<dbReference type="Proteomes" id="UP000269774">
    <property type="component" value="Unassembled WGS sequence"/>
</dbReference>
<dbReference type="EMBL" id="RFFM01000001">
    <property type="protein sequence ID" value="RMH92777.1"/>
    <property type="molecule type" value="Genomic_DNA"/>
</dbReference>
<evidence type="ECO:0000259" key="5">
    <source>
        <dbReference type="PROSITE" id="PS50850"/>
    </source>
</evidence>
<keyword evidence="2 4" id="KW-1133">Transmembrane helix</keyword>
<dbReference type="OrthoDB" id="5758872at2"/>
<comment type="caution">
    <text evidence="6">The sequence shown here is derived from an EMBL/GenBank/DDBJ whole genome shotgun (WGS) entry which is preliminary data.</text>
</comment>
<feature type="transmembrane region" description="Helical" evidence="4">
    <location>
        <begin position="31"/>
        <end position="53"/>
    </location>
</feature>
<dbReference type="Gene3D" id="1.20.1250.20">
    <property type="entry name" value="MFS general substrate transporter like domains"/>
    <property type="match status" value="2"/>
</dbReference>
<dbReference type="GO" id="GO:0022857">
    <property type="term" value="F:transmembrane transporter activity"/>
    <property type="evidence" value="ECO:0007669"/>
    <property type="project" value="InterPro"/>
</dbReference>
<evidence type="ECO:0000256" key="3">
    <source>
        <dbReference type="ARBA" id="ARBA00023136"/>
    </source>
</evidence>
<dbReference type="InterPro" id="IPR036259">
    <property type="entry name" value="MFS_trans_sf"/>
</dbReference>
<feature type="transmembrane region" description="Helical" evidence="4">
    <location>
        <begin position="150"/>
        <end position="171"/>
    </location>
</feature>
<feature type="transmembrane region" description="Helical" evidence="4">
    <location>
        <begin position="123"/>
        <end position="144"/>
    </location>
</feature>
<accession>A0A3M2I2Q5</accession>
<feature type="transmembrane region" description="Helical" evidence="4">
    <location>
        <begin position="258"/>
        <end position="277"/>
    </location>
</feature>
<dbReference type="PANTHER" id="PTHR23523:SF1">
    <property type="entry name" value="CYANATE TRANSPORT PROTEIN CYNX"/>
    <property type="match status" value="1"/>
</dbReference>
<organism evidence="6 7">
    <name type="scientific">Stutzerimonas zhaodongensis</name>
    <dbReference type="NCBI Taxonomy" id="1176257"/>
    <lineage>
        <taxon>Bacteria</taxon>
        <taxon>Pseudomonadati</taxon>
        <taxon>Pseudomonadota</taxon>
        <taxon>Gammaproteobacteria</taxon>
        <taxon>Pseudomonadales</taxon>
        <taxon>Pseudomonadaceae</taxon>
        <taxon>Stutzerimonas</taxon>
    </lineage>
</organism>
<feature type="transmembrane region" description="Helical" evidence="4">
    <location>
        <begin position="65"/>
        <end position="83"/>
    </location>
</feature>
<dbReference type="RefSeq" id="WP_122164722.1">
    <property type="nucleotide sequence ID" value="NZ_JAMOIB010000001.1"/>
</dbReference>
<feature type="transmembrane region" description="Helical" evidence="4">
    <location>
        <begin position="345"/>
        <end position="365"/>
    </location>
</feature>
<dbReference type="SUPFAM" id="SSF103473">
    <property type="entry name" value="MFS general substrate transporter"/>
    <property type="match status" value="1"/>
</dbReference>